<evidence type="ECO:0000313" key="2">
    <source>
        <dbReference type="EMBL" id="JAV05188.1"/>
    </source>
</evidence>
<name>A0A1L8DFG9_9DIPT</name>
<reference evidence="2" key="1">
    <citation type="submission" date="2016-12" db="EMBL/GenBank/DDBJ databases">
        <title>An insight into the sialome and mialome of the sand fly, Nyssomyia neivai.</title>
        <authorList>
            <person name="Sebastian V."/>
            <person name="Goulart T.M."/>
            <person name="Oliveira W."/>
            <person name="Calvo E."/>
            <person name="Oliveira L.F."/>
            <person name="Pinto M.C."/>
            <person name="Rosselino A.M."/>
            <person name="Ribeiro J.M."/>
        </authorList>
    </citation>
    <scope>NUCLEOTIDE SEQUENCE</scope>
</reference>
<protein>
    <submittedName>
        <fullName evidence="2">Putative dna n6-methyl adenine demethylase</fullName>
    </submittedName>
</protein>
<dbReference type="InterPro" id="IPR032857">
    <property type="entry name" value="ALKBH4"/>
</dbReference>
<evidence type="ECO:0000256" key="1">
    <source>
        <dbReference type="ARBA" id="ARBA00001954"/>
    </source>
</evidence>
<dbReference type="AlphaFoldDB" id="A0A1L8DFG9"/>
<dbReference type="SUPFAM" id="SSF51197">
    <property type="entry name" value="Clavaminate synthase-like"/>
    <property type="match status" value="1"/>
</dbReference>
<dbReference type="EMBL" id="GFDF01008896">
    <property type="protein sequence ID" value="JAV05188.1"/>
    <property type="molecule type" value="Transcribed_RNA"/>
</dbReference>
<dbReference type="GO" id="GO:0016491">
    <property type="term" value="F:oxidoreductase activity"/>
    <property type="evidence" value="ECO:0007669"/>
    <property type="project" value="TreeGrafter"/>
</dbReference>
<dbReference type="GO" id="GO:0070988">
    <property type="term" value="P:demethylation"/>
    <property type="evidence" value="ECO:0007669"/>
    <property type="project" value="InterPro"/>
</dbReference>
<sequence>MDYPRPCGCKGRRSCLLCEKQYGITQDDFLTKYKALPSYVFCYKCEKLLPGWDVDEVLRNHENHTGGRGFPGILVLPDFVTDAEESLLLRGIDGMPWDISQSGRRKQNFGPKTNFKKMKLQPGHFQGFPSFSRFVQDKFTTVPLLRDYQTIEQCSLEYDPLRGASIDPHIDDCWIWGERVVTVNCLADSVLTLAPYRGDRQRYNVRLVDSYQEHLKEPLAETQEEDILVRIPMPRRSLIVLYGPPRYQWEHSVLREDIKERRVCIAYREFTPMYLDGSNKIADEVLELAREFFSTTEGDSCSR</sequence>
<dbReference type="PANTHER" id="PTHR12463:SF0">
    <property type="entry name" value="ALPHA-KETOGLUTARATE-DEPENDENT DIOXYGENASE ALKB HOMOLOG 4"/>
    <property type="match status" value="1"/>
</dbReference>
<keyword evidence="2" id="KW-0489">Methyltransferase</keyword>
<dbReference type="GO" id="GO:0008168">
    <property type="term" value="F:methyltransferase activity"/>
    <property type="evidence" value="ECO:0007669"/>
    <property type="project" value="UniProtKB-KW"/>
</dbReference>
<dbReference type="InterPro" id="IPR037151">
    <property type="entry name" value="AlkB-like_sf"/>
</dbReference>
<dbReference type="GO" id="GO:0032259">
    <property type="term" value="P:methylation"/>
    <property type="evidence" value="ECO:0007669"/>
    <property type="project" value="UniProtKB-KW"/>
</dbReference>
<dbReference type="PANTHER" id="PTHR12463">
    <property type="entry name" value="OXYGENASE-RELATED"/>
    <property type="match status" value="1"/>
</dbReference>
<dbReference type="GO" id="GO:0032451">
    <property type="term" value="F:demethylase activity"/>
    <property type="evidence" value="ECO:0007669"/>
    <property type="project" value="TreeGrafter"/>
</dbReference>
<proteinExistence type="predicted"/>
<accession>A0A1L8DFG9</accession>
<keyword evidence="2" id="KW-0808">Transferase</keyword>
<comment type="cofactor">
    <cofactor evidence="1">
        <name>Fe(2+)</name>
        <dbReference type="ChEBI" id="CHEBI:29033"/>
    </cofactor>
</comment>
<dbReference type="Gene3D" id="2.60.120.590">
    <property type="entry name" value="Alpha-ketoglutarate-dependent dioxygenase AlkB-like"/>
    <property type="match status" value="1"/>
</dbReference>
<organism evidence="2">
    <name type="scientific">Nyssomyia neivai</name>
    <dbReference type="NCBI Taxonomy" id="330878"/>
    <lineage>
        <taxon>Eukaryota</taxon>
        <taxon>Metazoa</taxon>
        <taxon>Ecdysozoa</taxon>
        <taxon>Arthropoda</taxon>
        <taxon>Hexapoda</taxon>
        <taxon>Insecta</taxon>
        <taxon>Pterygota</taxon>
        <taxon>Neoptera</taxon>
        <taxon>Endopterygota</taxon>
        <taxon>Diptera</taxon>
        <taxon>Nematocera</taxon>
        <taxon>Psychodoidea</taxon>
        <taxon>Psychodidae</taxon>
        <taxon>Nyssomyia</taxon>
    </lineage>
</organism>